<dbReference type="GO" id="GO:0005102">
    <property type="term" value="F:signaling receptor binding"/>
    <property type="evidence" value="ECO:0007669"/>
    <property type="project" value="TreeGrafter"/>
</dbReference>
<organism evidence="9 10">
    <name type="scientific">Megalops atlanticus</name>
    <name type="common">Tarpon</name>
    <name type="synonym">Clupea gigantea</name>
    <dbReference type="NCBI Taxonomy" id="7932"/>
    <lineage>
        <taxon>Eukaryota</taxon>
        <taxon>Metazoa</taxon>
        <taxon>Chordata</taxon>
        <taxon>Craniata</taxon>
        <taxon>Vertebrata</taxon>
        <taxon>Euteleostomi</taxon>
        <taxon>Actinopterygii</taxon>
        <taxon>Neopterygii</taxon>
        <taxon>Teleostei</taxon>
        <taxon>Elopiformes</taxon>
        <taxon>Megalopidae</taxon>
        <taxon>Megalops</taxon>
    </lineage>
</organism>
<evidence type="ECO:0000313" key="10">
    <source>
        <dbReference type="Proteomes" id="UP001046870"/>
    </source>
</evidence>
<dbReference type="PROSITE" id="PS50835">
    <property type="entry name" value="IG_LIKE"/>
    <property type="match status" value="1"/>
</dbReference>
<comment type="subcellular location">
    <subcellularLocation>
        <location evidence="1">Membrane</location>
    </subcellularLocation>
</comment>
<keyword evidence="2 7" id="KW-0732">Signal</keyword>
<keyword evidence="3" id="KW-0472">Membrane</keyword>
<dbReference type="AlphaFoldDB" id="A0A9D3T8D1"/>
<comment type="caution">
    <text evidence="9">The sequence shown here is derived from an EMBL/GenBank/DDBJ whole genome shotgun (WGS) entry which is preliminary data.</text>
</comment>
<proteinExistence type="predicted"/>
<reference evidence="9" key="1">
    <citation type="submission" date="2021-01" db="EMBL/GenBank/DDBJ databases">
        <authorList>
            <person name="Zahm M."/>
            <person name="Roques C."/>
            <person name="Cabau C."/>
            <person name="Klopp C."/>
            <person name="Donnadieu C."/>
            <person name="Jouanno E."/>
            <person name="Lampietro C."/>
            <person name="Louis A."/>
            <person name="Herpin A."/>
            <person name="Echchiki A."/>
            <person name="Berthelot C."/>
            <person name="Parey E."/>
            <person name="Roest-Crollius H."/>
            <person name="Braasch I."/>
            <person name="Postlethwait J."/>
            <person name="Bobe J."/>
            <person name="Montfort J."/>
            <person name="Bouchez O."/>
            <person name="Begum T."/>
            <person name="Mejri S."/>
            <person name="Adams A."/>
            <person name="Chen W.-J."/>
            <person name="Guiguen Y."/>
        </authorList>
    </citation>
    <scope>NUCLEOTIDE SEQUENCE</scope>
    <source>
        <strain evidence="9">YG-15Mar2019-1</strain>
        <tissue evidence="9">Brain</tissue>
    </source>
</reference>
<gene>
    <name evidence="9" type="ORF">MATL_G00173730</name>
</gene>
<feature type="chain" id="PRO_5038887554" description="Ig-like domain-containing protein" evidence="7">
    <location>
        <begin position="22"/>
        <end position="181"/>
    </location>
</feature>
<evidence type="ECO:0000256" key="7">
    <source>
        <dbReference type="SAM" id="SignalP"/>
    </source>
</evidence>
<dbReference type="GO" id="GO:0050863">
    <property type="term" value="P:regulation of T cell activation"/>
    <property type="evidence" value="ECO:0007669"/>
    <property type="project" value="UniProtKB-ARBA"/>
</dbReference>
<dbReference type="SUPFAM" id="SSF48726">
    <property type="entry name" value="Immunoglobulin"/>
    <property type="match status" value="1"/>
</dbReference>
<sequence>MQSCCVGALLVICCFLRRAESSLQYFEVRAAVDKVTAVEDEDVVLPCSIPAETSISNLELRWFRETGDELVSFFRDQREDLEMPGDSYRGRAHLFTDELSDGNASLHLSRVQTSDADLYTCSAFVGLTYSHAEVKLRVEGRQPVIEVTEEDHSELEQEDPFRSHHILRRWKKQFYGQIYIG</sequence>
<evidence type="ECO:0000256" key="5">
    <source>
        <dbReference type="ARBA" id="ARBA00023180"/>
    </source>
</evidence>
<feature type="signal peptide" evidence="7">
    <location>
        <begin position="1"/>
        <end position="21"/>
    </location>
</feature>
<keyword evidence="6" id="KW-0393">Immunoglobulin domain</keyword>
<keyword evidence="4" id="KW-1015">Disulfide bond</keyword>
<protein>
    <recommendedName>
        <fullName evidence="8">Ig-like domain-containing protein</fullName>
    </recommendedName>
</protein>
<evidence type="ECO:0000256" key="3">
    <source>
        <dbReference type="ARBA" id="ARBA00023136"/>
    </source>
</evidence>
<keyword evidence="5" id="KW-0325">Glycoprotein</keyword>
<dbReference type="GO" id="GO:1903037">
    <property type="term" value="P:regulation of leukocyte cell-cell adhesion"/>
    <property type="evidence" value="ECO:0007669"/>
    <property type="project" value="UniProtKB-ARBA"/>
</dbReference>
<evidence type="ECO:0000256" key="2">
    <source>
        <dbReference type="ARBA" id="ARBA00022729"/>
    </source>
</evidence>
<dbReference type="GO" id="GO:0050852">
    <property type="term" value="P:T cell receptor signaling pathway"/>
    <property type="evidence" value="ECO:0007669"/>
    <property type="project" value="TreeGrafter"/>
</dbReference>
<dbReference type="InterPro" id="IPR036179">
    <property type="entry name" value="Ig-like_dom_sf"/>
</dbReference>
<dbReference type="SMART" id="SM00406">
    <property type="entry name" value="IGv"/>
    <property type="match status" value="1"/>
</dbReference>
<accession>A0A9D3T8D1</accession>
<dbReference type="InterPro" id="IPR013106">
    <property type="entry name" value="Ig_V-set"/>
</dbReference>
<dbReference type="SMART" id="SM00409">
    <property type="entry name" value="IG"/>
    <property type="match status" value="1"/>
</dbReference>
<feature type="domain" description="Ig-like" evidence="8">
    <location>
        <begin position="26"/>
        <end position="123"/>
    </location>
</feature>
<dbReference type="Gene3D" id="2.60.40.10">
    <property type="entry name" value="Immunoglobulins"/>
    <property type="match status" value="1"/>
</dbReference>
<dbReference type="GO" id="GO:0009897">
    <property type="term" value="C:external side of plasma membrane"/>
    <property type="evidence" value="ECO:0007669"/>
    <property type="project" value="TreeGrafter"/>
</dbReference>
<evidence type="ECO:0000313" key="9">
    <source>
        <dbReference type="EMBL" id="KAG7465196.1"/>
    </source>
</evidence>
<evidence type="ECO:0000259" key="8">
    <source>
        <dbReference type="PROSITE" id="PS50835"/>
    </source>
</evidence>
<evidence type="ECO:0000256" key="1">
    <source>
        <dbReference type="ARBA" id="ARBA00004370"/>
    </source>
</evidence>
<dbReference type="OrthoDB" id="8446517at2759"/>
<evidence type="ECO:0000256" key="4">
    <source>
        <dbReference type="ARBA" id="ARBA00023157"/>
    </source>
</evidence>
<dbReference type="InterPro" id="IPR013783">
    <property type="entry name" value="Ig-like_fold"/>
</dbReference>
<evidence type="ECO:0000256" key="6">
    <source>
        <dbReference type="ARBA" id="ARBA00023319"/>
    </source>
</evidence>
<dbReference type="EMBL" id="JAFDVH010000014">
    <property type="protein sequence ID" value="KAG7465196.1"/>
    <property type="molecule type" value="Genomic_DNA"/>
</dbReference>
<dbReference type="Proteomes" id="UP001046870">
    <property type="component" value="Chromosome 14"/>
</dbReference>
<dbReference type="FunFam" id="2.60.40.10:FF:000142">
    <property type="entry name" value="V-set domain-containing T-cell activation inhibitor 1"/>
    <property type="match status" value="1"/>
</dbReference>
<dbReference type="InterPro" id="IPR007110">
    <property type="entry name" value="Ig-like_dom"/>
</dbReference>
<dbReference type="GO" id="GO:0001817">
    <property type="term" value="P:regulation of cytokine production"/>
    <property type="evidence" value="ECO:0007669"/>
    <property type="project" value="TreeGrafter"/>
</dbReference>
<dbReference type="InterPro" id="IPR050504">
    <property type="entry name" value="IgSF_BTN/MOG"/>
</dbReference>
<dbReference type="PANTHER" id="PTHR24100">
    <property type="entry name" value="BUTYROPHILIN"/>
    <property type="match status" value="1"/>
</dbReference>
<dbReference type="InterPro" id="IPR003599">
    <property type="entry name" value="Ig_sub"/>
</dbReference>
<keyword evidence="10" id="KW-1185">Reference proteome</keyword>
<name>A0A9D3T8D1_MEGAT</name>
<dbReference type="Pfam" id="PF07686">
    <property type="entry name" value="V-set"/>
    <property type="match status" value="1"/>
</dbReference>